<keyword evidence="2" id="KW-1185">Reference proteome</keyword>
<dbReference type="Proteomes" id="UP000235672">
    <property type="component" value="Unassembled WGS sequence"/>
</dbReference>
<evidence type="ECO:0000313" key="2">
    <source>
        <dbReference type="Proteomes" id="UP000235672"/>
    </source>
</evidence>
<dbReference type="AlphaFoldDB" id="A0A2J6Q518"/>
<dbReference type="EMBL" id="KZ613481">
    <property type="protein sequence ID" value="PMD21380.1"/>
    <property type="molecule type" value="Genomic_DNA"/>
</dbReference>
<sequence>MLPTTALRTCYIGEGYEPMLERTELALPHTPQAAHVGEGYCQPRTRFADDDDVALQILLLMMDNLVNRLLSAGLAASTERSYHIWSGFKNLVIGPTHVHTIILSAGSLSSVFRGPKGSQSSALHTQETYDVFHQNGVGFLHNKRLLLLSKRAIASGFKPAGPALRCL</sequence>
<accession>A0A2J6Q518</accession>
<organism evidence="1 2">
    <name type="scientific">Hyaloscypha hepaticicola</name>
    <dbReference type="NCBI Taxonomy" id="2082293"/>
    <lineage>
        <taxon>Eukaryota</taxon>
        <taxon>Fungi</taxon>
        <taxon>Dikarya</taxon>
        <taxon>Ascomycota</taxon>
        <taxon>Pezizomycotina</taxon>
        <taxon>Leotiomycetes</taxon>
        <taxon>Helotiales</taxon>
        <taxon>Hyaloscyphaceae</taxon>
        <taxon>Hyaloscypha</taxon>
    </lineage>
</organism>
<proteinExistence type="predicted"/>
<reference evidence="1 2" key="1">
    <citation type="submission" date="2016-05" db="EMBL/GenBank/DDBJ databases">
        <title>A degradative enzymes factory behind the ericoid mycorrhizal symbiosis.</title>
        <authorList>
            <consortium name="DOE Joint Genome Institute"/>
            <person name="Martino E."/>
            <person name="Morin E."/>
            <person name="Grelet G."/>
            <person name="Kuo A."/>
            <person name="Kohler A."/>
            <person name="Daghino S."/>
            <person name="Barry K."/>
            <person name="Choi C."/>
            <person name="Cichocki N."/>
            <person name="Clum A."/>
            <person name="Copeland A."/>
            <person name="Hainaut M."/>
            <person name="Haridas S."/>
            <person name="Labutti K."/>
            <person name="Lindquist E."/>
            <person name="Lipzen A."/>
            <person name="Khouja H.-R."/>
            <person name="Murat C."/>
            <person name="Ohm R."/>
            <person name="Olson A."/>
            <person name="Spatafora J."/>
            <person name="Veneault-Fourrey C."/>
            <person name="Henrissat B."/>
            <person name="Grigoriev I."/>
            <person name="Martin F."/>
            <person name="Perotto S."/>
        </authorList>
    </citation>
    <scope>NUCLEOTIDE SEQUENCE [LARGE SCALE GENOMIC DNA]</scope>
    <source>
        <strain evidence="1 2">UAMH 7357</strain>
    </source>
</reference>
<name>A0A2J6Q518_9HELO</name>
<gene>
    <name evidence="1" type="ORF">NA56DRAFT_703559</name>
</gene>
<evidence type="ECO:0000313" key="1">
    <source>
        <dbReference type="EMBL" id="PMD21380.1"/>
    </source>
</evidence>
<protein>
    <submittedName>
        <fullName evidence="1">Uncharacterized protein</fullName>
    </submittedName>
</protein>